<reference evidence="1 2" key="2">
    <citation type="journal article" date="2022" name="Mol. Ecol. Resour.">
        <title>The genomes of chicory, endive, great burdock and yacon provide insights into Asteraceae paleo-polyploidization history and plant inulin production.</title>
        <authorList>
            <person name="Fan W."/>
            <person name="Wang S."/>
            <person name="Wang H."/>
            <person name="Wang A."/>
            <person name="Jiang F."/>
            <person name="Liu H."/>
            <person name="Zhao H."/>
            <person name="Xu D."/>
            <person name="Zhang Y."/>
        </authorList>
    </citation>
    <scope>NUCLEOTIDE SEQUENCE [LARGE SCALE GENOMIC DNA]</scope>
    <source>
        <strain evidence="2">cv. Yunnan</strain>
        <tissue evidence="1">Leaves</tissue>
    </source>
</reference>
<keyword evidence="2" id="KW-1185">Reference proteome</keyword>
<gene>
    <name evidence="1" type="ORF">L1987_40541</name>
</gene>
<dbReference type="Proteomes" id="UP001056120">
    <property type="component" value="Linkage Group LG13"/>
</dbReference>
<protein>
    <submittedName>
        <fullName evidence="1">Uncharacterized protein</fullName>
    </submittedName>
</protein>
<comment type="caution">
    <text evidence="1">The sequence shown here is derived from an EMBL/GenBank/DDBJ whole genome shotgun (WGS) entry which is preliminary data.</text>
</comment>
<dbReference type="EMBL" id="CM042030">
    <property type="protein sequence ID" value="KAI3786670.1"/>
    <property type="molecule type" value="Genomic_DNA"/>
</dbReference>
<accession>A0ACB9GUA1</accession>
<name>A0ACB9GUA1_9ASTR</name>
<sequence>MATNKNDDDVQRPDKKQRKLFQDEYFDYSPRGQWLRAAVLGANDGLVYAACLTMGVKAANDVKAKFLLGLSNLVAGAISIAVREYVSVYPQLDIELAQTLTDKRMKRNQEEQAKRQVPNPLGAAIAASVAFSLGAIVPFLVGSFILDHDMKLGMLMATMSMSLVVFGWIWSVIGGTPVLKSCFGVLIGGLIVFAITFGQTTLLGSGGV</sequence>
<evidence type="ECO:0000313" key="2">
    <source>
        <dbReference type="Proteomes" id="UP001056120"/>
    </source>
</evidence>
<evidence type="ECO:0000313" key="1">
    <source>
        <dbReference type="EMBL" id="KAI3786670.1"/>
    </source>
</evidence>
<reference evidence="2" key="1">
    <citation type="journal article" date="2022" name="Mol. Ecol. Resour.">
        <title>The genomes of chicory, endive, great burdock and yacon provide insights into Asteraceae palaeo-polyploidization history and plant inulin production.</title>
        <authorList>
            <person name="Fan W."/>
            <person name="Wang S."/>
            <person name="Wang H."/>
            <person name="Wang A."/>
            <person name="Jiang F."/>
            <person name="Liu H."/>
            <person name="Zhao H."/>
            <person name="Xu D."/>
            <person name="Zhang Y."/>
        </authorList>
    </citation>
    <scope>NUCLEOTIDE SEQUENCE [LARGE SCALE GENOMIC DNA]</scope>
    <source>
        <strain evidence="2">cv. Yunnan</strain>
    </source>
</reference>
<organism evidence="1 2">
    <name type="scientific">Smallanthus sonchifolius</name>
    <dbReference type="NCBI Taxonomy" id="185202"/>
    <lineage>
        <taxon>Eukaryota</taxon>
        <taxon>Viridiplantae</taxon>
        <taxon>Streptophyta</taxon>
        <taxon>Embryophyta</taxon>
        <taxon>Tracheophyta</taxon>
        <taxon>Spermatophyta</taxon>
        <taxon>Magnoliopsida</taxon>
        <taxon>eudicotyledons</taxon>
        <taxon>Gunneridae</taxon>
        <taxon>Pentapetalae</taxon>
        <taxon>asterids</taxon>
        <taxon>campanulids</taxon>
        <taxon>Asterales</taxon>
        <taxon>Asteraceae</taxon>
        <taxon>Asteroideae</taxon>
        <taxon>Heliantheae alliance</taxon>
        <taxon>Millerieae</taxon>
        <taxon>Smallanthus</taxon>
    </lineage>
</organism>
<proteinExistence type="predicted"/>